<dbReference type="Pfam" id="PF13174">
    <property type="entry name" value="TPR_6"/>
    <property type="match status" value="3"/>
</dbReference>
<reference evidence="5" key="1">
    <citation type="submission" date="2018-11" db="EMBL/GenBank/DDBJ databases">
        <title>Chitinophaga lutea sp.nov., isolate from arsenic contaminated soil.</title>
        <authorList>
            <person name="Zong Y."/>
        </authorList>
    </citation>
    <scope>NUCLEOTIDE SEQUENCE [LARGE SCALE GENOMIC DNA]</scope>
    <source>
        <strain evidence="5">YLT18</strain>
    </source>
</reference>
<gene>
    <name evidence="4" type="ORF">EG028_04960</name>
</gene>
<dbReference type="SUPFAM" id="SSF48452">
    <property type="entry name" value="TPR-like"/>
    <property type="match status" value="1"/>
</dbReference>
<evidence type="ECO:0008006" key="6">
    <source>
        <dbReference type="Google" id="ProtNLM"/>
    </source>
</evidence>
<feature type="region of interest" description="Disordered" evidence="2">
    <location>
        <begin position="490"/>
        <end position="516"/>
    </location>
</feature>
<dbReference type="InterPro" id="IPR011990">
    <property type="entry name" value="TPR-like_helical_dom_sf"/>
</dbReference>
<feature type="chain" id="PRO_5018065192" description="Tetratricopeptide repeat protein" evidence="3">
    <location>
        <begin position="32"/>
        <end position="1000"/>
    </location>
</feature>
<evidence type="ECO:0000256" key="1">
    <source>
        <dbReference type="PROSITE-ProRule" id="PRU00339"/>
    </source>
</evidence>
<dbReference type="SMART" id="SM00028">
    <property type="entry name" value="TPR"/>
    <property type="match status" value="5"/>
</dbReference>
<name>A0A3N4MKD6_9BACT</name>
<organism evidence="4 5">
    <name type="scientific">Chitinophaga barathri</name>
    <dbReference type="NCBI Taxonomy" id="1647451"/>
    <lineage>
        <taxon>Bacteria</taxon>
        <taxon>Pseudomonadati</taxon>
        <taxon>Bacteroidota</taxon>
        <taxon>Chitinophagia</taxon>
        <taxon>Chitinophagales</taxon>
        <taxon>Chitinophagaceae</taxon>
        <taxon>Chitinophaga</taxon>
    </lineage>
</organism>
<accession>A0A3N4MKD6</accession>
<dbReference type="PROSITE" id="PS50005">
    <property type="entry name" value="TPR"/>
    <property type="match status" value="1"/>
</dbReference>
<evidence type="ECO:0000313" key="4">
    <source>
        <dbReference type="EMBL" id="RPD42526.1"/>
    </source>
</evidence>
<dbReference type="Gene3D" id="1.25.40.10">
    <property type="entry name" value="Tetratricopeptide repeat domain"/>
    <property type="match status" value="3"/>
</dbReference>
<proteinExistence type="predicted"/>
<evidence type="ECO:0000313" key="5">
    <source>
        <dbReference type="Proteomes" id="UP000279089"/>
    </source>
</evidence>
<dbReference type="InterPro" id="IPR019734">
    <property type="entry name" value="TPR_rpt"/>
</dbReference>
<dbReference type="OrthoDB" id="1522549at2"/>
<sequence>MNYYRSLYIRACVLSLVLCSGALAVFGQNQAADKPVKKEDRRPPSEKMAEKPFTVTRRVIQNTVTRYNYYYHAKLRLEKVLAGINSQRQDNYNVYLPFYPFTVEKLNLNSGELDSVIQKASVAVQIHDPRGRWIDDCFLLIGKAYYYKGDWENANNTFQYINTKFAPKKKSEYNTVVGRSEDDRLSISTREKQKDWYSRKFRHKAARNDAFIWQARAFLEQGKHDEAQSLLNILVADPYFPKRLNGQLAELQAWRFYKQGLYAQTIAPLEEAIKKSNSGRAQKARMSFILGQLYAAQGRQDSAMDAFRHVIALKPDATMDFNARVQIAKANVRANGGSLEESIAALQKMLRKERFIPFRDAIYYQMAALCANEQPERAIEFLQKSLKVESANMLQKTLTFKGMADIYYFRKDYAAAQKYYDSTSLIMGPDFEEAKLVNARKEALAEVRDKLRIMHLEDSLQTLASLSPALRDSMLAKQVSAIRAAKAAPEKSKGGASIENSQPKFTTNSGYSSPSFGPAPEAGGDWYFYNTSSKSTGYSEFKRRWGNRALKDNWRRTQSTNLLGSGNNAAVEETAPESDVAAAIASLPADRINTSLLAENLPNTPEKMEESRTRQLEAWYDLGKIYNDKLDDPREAIRTYDSLLDRFPENPRRVEELYSLYIWHNRMNHTQEATRYKQLILTQYAGTNYANILQFGLPKDEDKTKTSAVSAVYEAAYNAYRSGNYDTVFVLRKYADSTFGYNSLQAKFDLLEAMTIVKTSSEDSAKAAIAGIIAKYPGDGPILAQAKAIQDVLDRRQQITDYLGKLEISRDSSTAARVDENISIRYPWQTPKPNLPDSTAAASTAVTPVVTGVDSVAVAAAPPPPPPPPVTPYTLGDEKAAIPHFVVMYFNRVSKVLVDEAVAQFSRYNAEQHPADKLETSSFVLTPTEIMVIVRLFPDEGKALNYFDEVVKQAPTAIIPRIKPTEYKFFIISRENFILLNNTKDIEGYKKFFGNNFITE</sequence>
<dbReference type="AlphaFoldDB" id="A0A3N4MKD6"/>
<evidence type="ECO:0000256" key="3">
    <source>
        <dbReference type="SAM" id="SignalP"/>
    </source>
</evidence>
<comment type="caution">
    <text evidence="4">The sequence shown here is derived from an EMBL/GenBank/DDBJ whole genome shotgun (WGS) entry which is preliminary data.</text>
</comment>
<dbReference type="Pfam" id="PF13432">
    <property type="entry name" value="TPR_16"/>
    <property type="match status" value="1"/>
</dbReference>
<keyword evidence="1" id="KW-0802">TPR repeat</keyword>
<feature type="signal peptide" evidence="3">
    <location>
        <begin position="1"/>
        <end position="31"/>
    </location>
</feature>
<keyword evidence="5" id="KW-1185">Reference proteome</keyword>
<feature type="repeat" description="TPR" evidence="1">
    <location>
        <begin position="284"/>
        <end position="317"/>
    </location>
</feature>
<evidence type="ECO:0000256" key="2">
    <source>
        <dbReference type="SAM" id="MobiDB-lite"/>
    </source>
</evidence>
<feature type="compositionally biased region" description="Polar residues" evidence="2">
    <location>
        <begin position="498"/>
        <end position="515"/>
    </location>
</feature>
<keyword evidence="3" id="KW-0732">Signal</keyword>
<protein>
    <recommendedName>
        <fullName evidence="6">Tetratricopeptide repeat protein</fullName>
    </recommendedName>
</protein>
<dbReference type="EMBL" id="RMBX01000002">
    <property type="protein sequence ID" value="RPD42526.1"/>
    <property type="molecule type" value="Genomic_DNA"/>
</dbReference>
<dbReference type="Proteomes" id="UP000279089">
    <property type="component" value="Unassembled WGS sequence"/>
</dbReference>